<evidence type="ECO:0000256" key="6">
    <source>
        <dbReference type="ARBA" id="ARBA00022777"/>
    </source>
</evidence>
<dbReference type="InterPro" id="IPR027483">
    <property type="entry name" value="PInositol-4-P-4/5-kinase_C_sf"/>
</dbReference>
<evidence type="ECO:0000256" key="8">
    <source>
        <dbReference type="ARBA" id="ARBA00022840"/>
    </source>
</evidence>
<dbReference type="PROSITE" id="PS51455">
    <property type="entry name" value="PIPK"/>
    <property type="match status" value="1"/>
</dbReference>
<dbReference type="InterPro" id="IPR027409">
    <property type="entry name" value="GroEL-like_apical_dom_sf"/>
</dbReference>
<evidence type="ECO:0000256" key="11">
    <source>
        <dbReference type="SAM" id="MobiDB-lite"/>
    </source>
</evidence>
<dbReference type="Gene3D" id="3.30.800.10">
    <property type="entry name" value="Phosphatidylinositol Phosphate Kinase II Beta"/>
    <property type="match status" value="1"/>
</dbReference>
<feature type="region of interest" description="Disordered" evidence="11">
    <location>
        <begin position="1787"/>
        <end position="1833"/>
    </location>
</feature>
<sequence length="3210" mass="364605">MQFISFEDYDRKSNKDNEDTNSISRFMHKIKSFSPTAIFSSNESSKNPNKLITNEDNASTDLVVNSDRAVLNHLNKIIVSSSQNNATPKKTSLNLTKNFKRVMQSESGNETLRPVSQEAQREKAISRASVFRPESRKSTRKYVNNNVNDNSESTTSSKTHQSAVIYDSSESNSSNTAKNLKPFVPRGSIDIHPAFSKINTSIELIANSKNEKEFSPLFTKRINNLSRDIQKETKSTTYNSFKNIPLLSGNSPNFSTFIFPKVNKDNQEFWLKDDSVYACMCCELTFTAFRRKHHCRLCGKVFCYSCLDNFVTLEISGKKDSYRICKFCWKEYQKSLLDENSLYKRYESTKSSDQNPNYLEKAKELKKYKSNPLTESVTLSTRKSLGIVKPSNHENIEIENNIQLPTKNKEHFRTKSETSKLSIKNGEKQKKNSISILKNEIFLEPSPTIENNDASFTKTNLNSNMLTLPGYDSGFVFAKNSINIFESETNWQSTRMFQDLNTEPTLLSSKSLLQTQIQLVHPEDVYLSSEESGTDLDSDPNINKISEIKNTILNEIISINENNKVAINNRNGWCFSQMFTEKTQTHLKRICLQLMRDKKVEEPKRWLPIVIGSVIQAVDNVHPGVEIGGSNDLANYIKIKTIPGGLIDETRYISGIVFTKDLVHKHMKRSLNDVRIMIISFSLSYNRGVDRYISLNSSVEQEKEYTNKLVARIMSSNPNLLLLEKDISQLALNGLFNQGVSVISGMKSKTLQSIAYFTGADIVTSLDKLALGPSIGRCKSMYSQSYNDSKSPQGYKNLIFLDGCSSDKGGTIILRGSTKTDLIPIKKIMKMLTSLSYSLALESSLLLNQFGMIAQDKNVYLEELLTTVIEHSEACSALQKYFQIVLTTSPFVKIKFPYDLRRMLKAEKELKILNDKFTHLNLDFDEVSGIAAPIVPSVPEELQGALPYLVLNQHKITDESRTFQSYRSEAAPLEERIRTGKEFLKRNPNPPSLWENQNLVLIYIVSQDQTQCNGCNLTCVEPQIHQIDFHFNSDVTLGQYIQEMCFDLDVDCPGFKPCNEPLYHHVRSYIHGDGRVDVSMSEHPCPLSGMSEVLLMWAECKECKAKTPYASLSYESWHISFGKYLELFFYGEKVIPRAQICQHKLYHDFVHWFAYRNMAVKFNWRRVKLYDVYPPSSPLNFAIETNINLKSQEAAELEKRLTLYFDSLLNNIKSFPFDLIADEFKLQYSITLDNLSQRAQSEKEYFQKLLNLTVENSHPANTLSLTVIHEKLQVKVIEWDIYLSEFYSEFLKLKSSNLISYLNSKKSGSFVSAQQKIDGSGLGLLLSRTNTESNLSMNSKIPTNAFDNQSEKNFKIYRENAEIFTKKRVDTINLFRGDDKEMPLVGTSPNSEHSLTFNLESTSPKKKYRTSHFRRLSIEFMKDEREKEDFIRVETKKKSKRAQQKPSDSVDQESSFNKYVNSKDPEPELKSQKVSVVRNKYVGENEPYTYLGANQTQDIQYSPNKLDSKFNEISLTQSGKNTSNFLSIGSVLAPKANKLSFDKDYSAGTPSRNIQKKKFTTFSSPEPNFIPKKYAPGKLEKPSSNVRLGDLVNPKSRSTITRFENRYMKAGVQHPKIDSRGSIFYGTSAHGPAAREPYLRSYPTPKPDTSDRLRQKPLFSTKQRANTDIRDVAPGLLELLDKSRALKIGNGSKNKTNSNNHNIISTSDDPETQVREILSFAEKLNPKEKYIIEAASKHLESAPKQQGVLLSSSFQNINLYPQNLDMPAIKVLSTKPATKNLYEYRGKPKSKQKPEFSGDVNINPKMNHTANITSRRIPNPNIHRSETNNSLSMKDTKPIVKNIEALKSPIPSKLPIKRYESNKKENTISMRVSGESSTKSKLKPSSLNTTTHKYIKPQVARPIDHGSSITPKSKYIKPPLPNFRKLSNNSTTNIHTGSINHYQNRESSRNPNQTRNQTQFTTKPSLTPHTGVESGNKDISKDQTHKYLRKSNSGSRMNLTLANKEKSIKNEKVEVISKSTAVNKNRIRPLSKFNNDVIKVVGSKSKLGTYTNVSTDIDHNFETHGTNPRRNISIKNLKNKSKEKQGNGKDNITPSAEYNESLSSFGSKNSSFASKVSIDGLSNYGDDNLSIYDGLNIVFKEAVDIPKTQSKNEHKTVSGKYKLDHNNLKRNSLTHKNNSEQTMSRKLNDNQQEKPFIFNLQSKLKPLHSKWNTFKTSLFGPQRYREFNQTGTENDLNKITSNGNDDFIPQEEQHQNLAGHQQVSVDDYLGMNFVSNPVFSNNSSKNLENNNSKTAFPDISLFAKNRNKHMRHFSDTSNIESSYSKLVNRLFYNQENSESLDTRNNYLGKNKNDDLKHKQLDNTTFFTSGDANLDMEKIKIPDGVQNIELDSPSIFKSKSLVTTGLRGRLSTISSFGTSNDSESDYGLDSVFEFGSRQRLNDNKSSVSSSSGSDLMLASENGLDRILSSNESDDIKNFKSKNQGLSSRSKWISSRKHKSNSSYKTGVSSTQSSDSEKPILDYLSANENKDTTPLQNRSKIRNKLSNNKLRNGKFGTISENQLNISKSHRPRDTRIPFHKSKKPHLPHHYPSDKTQSLLNAPHDEYMVPDRPVIGVDTGSFVPSTSDFLYSTLENGQIIKIHGGLHYLSANSSARPSVSSYAISGQVNENDSQIYAPSHNFGESDTFSNSQAHSPSANNKSMFGITEELEAHEDVVNPANQLQGLLGNGKRQGLLENNVDEKAIAKGNYSVSNQKKYVDLSSHYKSGDNVQNQFWKGLLGLLQISENSSLFNLGLNLKYPLLSTDHVIKGCPIIIRETEPSSVVAFILASPNYQAQLGKLYNKYKNAEAMDKENDIINQAEDRFLDEKENSQNGFGVDYTSIEGNNEVDDEKKDLKEKELGGYVENEFDIDYKRADRKEIEQVLLRSPARHVEFGFVSGQTQFNCKLYFISQFEALRSMNFCELTFIESLSRCTRFTVTGGKSGSSFLKTFDDRYILKQVSKAEMNAFMEFAPSYFEQVTKNIKNSTPSLLIKILGLCRISIKNKYTKKTTTKMSFIIMENLFCQRKIRKTFDLKGSVRNRLVSESKQAVLQDENLLRLIRHNPIFIRVGAKQYLRDAIDNDTSFLSKMNVMDYSLLVGFDDDNDELVVGIVDYIRTFTWDKKLENWVKESMFLGYGGKEPTIISPQQYKNRFREAMDRYFWMSPDNYDFFS</sequence>
<feature type="region of interest" description="Disordered" evidence="11">
    <location>
        <begin position="105"/>
        <end position="179"/>
    </location>
</feature>
<feature type="region of interest" description="Disordered" evidence="11">
    <location>
        <begin position="1434"/>
        <end position="1472"/>
    </location>
</feature>
<dbReference type="OrthoDB" id="5575559at2759"/>
<evidence type="ECO:0000256" key="1">
    <source>
        <dbReference type="ARBA" id="ARBA00012009"/>
    </source>
</evidence>
<dbReference type="EMBL" id="MBFT01000386">
    <property type="protein sequence ID" value="PVU92073.1"/>
    <property type="molecule type" value="Genomic_DNA"/>
</dbReference>
<dbReference type="GO" id="GO:0005524">
    <property type="term" value="F:ATP binding"/>
    <property type="evidence" value="ECO:0007669"/>
    <property type="project" value="UniProtKB-UniRule"/>
</dbReference>
<dbReference type="InterPro" id="IPR013083">
    <property type="entry name" value="Znf_RING/FYVE/PHD"/>
</dbReference>
<feature type="compositionally biased region" description="Basic and acidic residues" evidence="11">
    <location>
        <begin position="1787"/>
        <end position="1796"/>
    </location>
</feature>
<dbReference type="STRING" id="61424.A0A2T9YIB6"/>
<feature type="domain" description="FYVE-type" evidence="12">
    <location>
        <begin position="273"/>
        <end position="333"/>
    </location>
</feature>
<dbReference type="FunFam" id="3.30.810.10:FF:000001">
    <property type="entry name" value="1-phosphatidylinositol 3-phosphate 5-kinase FAB1"/>
    <property type="match status" value="1"/>
</dbReference>
<keyword evidence="15" id="KW-1185">Reference proteome</keyword>
<feature type="compositionally biased region" description="Low complexity" evidence="11">
    <location>
        <begin position="1876"/>
        <end position="1891"/>
    </location>
</feature>
<dbReference type="GO" id="GO:0010008">
    <property type="term" value="C:endosome membrane"/>
    <property type="evidence" value="ECO:0007669"/>
    <property type="project" value="TreeGrafter"/>
</dbReference>
<dbReference type="GO" id="GO:0000329">
    <property type="term" value="C:fungal-type vacuole membrane"/>
    <property type="evidence" value="ECO:0007669"/>
    <property type="project" value="TreeGrafter"/>
</dbReference>
<feature type="compositionally biased region" description="Low complexity" evidence="11">
    <location>
        <begin position="1690"/>
        <end position="1707"/>
    </location>
</feature>
<evidence type="ECO:0000256" key="10">
    <source>
        <dbReference type="PROSITE-ProRule" id="PRU00781"/>
    </source>
</evidence>
<evidence type="ECO:0000256" key="4">
    <source>
        <dbReference type="ARBA" id="ARBA00022741"/>
    </source>
</evidence>
<keyword evidence="2 10" id="KW-0808">Transferase</keyword>
<dbReference type="InterPro" id="IPR000306">
    <property type="entry name" value="Znf_FYVE"/>
</dbReference>
<name>A0A2T9YIB6_9FUNG</name>
<dbReference type="CDD" id="cd00065">
    <property type="entry name" value="FYVE_like_SF"/>
    <property type="match status" value="1"/>
</dbReference>
<dbReference type="GO" id="GO:0008270">
    <property type="term" value="F:zinc ion binding"/>
    <property type="evidence" value="ECO:0007669"/>
    <property type="project" value="UniProtKB-KW"/>
</dbReference>
<feature type="region of interest" description="Disordered" evidence="11">
    <location>
        <begin position="1690"/>
        <end position="1710"/>
    </location>
</feature>
<feature type="compositionally biased region" description="Basic and acidic residues" evidence="11">
    <location>
        <begin position="1975"/>
        <end position="1985"/>
    </location>
</feature>
<keyword evidence="7" id="KW-0862">Zinc</keyword>
<evidence type="ECO:0000256" key="3">
    <source>
        <dbReference type="ARBA" id="ARBA00022723"/>
    </source>
</evidence>
<evidence type="ECO:0000256" key="2">
    <source>
        <dbReference type="ARBA" id="ARBA00022679"/>
    </source>
</evidence>
<dbReference type="GO" id="GO:0046854">
    <property type="term" value="P:phosphatidylinositol phosphate biosynthetic process"/>
    <property type="evidence" value="ECO:0007669"/>
    <property type="project" value="TreeGrafter"/>
</dbReference>
<feature type="region of interest" description="Disordered" evidence="11">
    <location>
        <begin position="2485"/>
        <end position="2516"/>
    </location>
</feature>
<organism evidence="14 15">
    <name type="scientific">Furculomyces boomerangus</name>
    <dbReference type="NCBI Taxonomy" id="61424"/>
    <lineage>
        <taxon>Eukaryota</taxon>
        <taxon>Fungi</taxon>
        <taxon>Fungi incertae sedis</taxon>
        <taxon>Zoopagomycota</taxon>
        <taxon>Kickxellomycotina</taxon>
        <taxon>Harpellomycetes</taxon>
        <taxon>Harpellales</taxon>
        <taxon>Harpellaceae</taxon>
        <taxon>Furculomyces</taxon>
    </lineage>
</organism>
<comment type="caution">
    <text evidence="14">The sequence shown here is derived from an EMBL/GenBank/DDBJ whole genome shotgun (WGS) entry which is preliminary data.</text>
</comment>
<dbReference type="Proteomes" id="UP000245699">
    <property type="component" value="Unassembled WGS sequence"/>
</dbReference>
<dbReference type="Pfam" id="PF01504">
    <property type="entry name" value="PIP5K"/>
    <property type="match status" value="1"/>
</dbReference>
<dbReference type="SUPFAM" id="SSF56104">
    <property type="entry name" value="SAICAR synthase-like"/>
    <property type="match status" value="1"/>
</dbReference>
<dbReference type="SUPFAM" id="SSF52029">
    <property type="entry name" value="GroEL apical domain-like"/>
    <property type="match status" value="1"/>
</dbReference>
<evidence type="ECO:0000256" key="9">
    <source>
        <dbReference type="PROSITE-ProRule" id="PRU00091"/>
    </source>
</evidence>
<feature type="region of interest" description="Disordered" evidence="11">
    <location>
        <begin position="2567"/>
        <end position="2587"/>
    </location>
</feature>
<evidence type="ECO:0000313" key="14">
    <source>
        <dbReference type="EMBL" id="PVU92073.1"/>
    </source>
</evidence>
<evidence type="ECO:0000313" key="15">
    <source>
        <dbReference type="Proteomes" id="UP000245699"/>
    </source>
</evidence>
<feature type="compositionally biased region" description="Polar residues" evidence="11">
    <location>
        <begin position="1804"/>
        <end position="1816"/>
    </location>
</feature>
<dbReference type="SMART" id="SM00330">
    <property type="entry name" value="PIPKc"/>
    <property type="match status" value="1"/>
</dbReference>
<evidence type="ECO:0000259" key="12">
    <source>
        <dbReference type="PROSITE" id="PS50178"/>
    </source>
</evidence>
<feature type="region of interest" description="Disordered" evidence="11">
    <location>
        <begin position="1865"/>
        <end position="1992"/>
    </location>
</feature>
<feature type="region of interest" description="Disordered" evidence="11">
    <location>
        <begin position="1"/>
        <end position="20"/>
    </location>
</feature>
<dbReference type="PROSITE" id="PS50178">
    <property type="entry name" value="ZF_FYVE"/>
    <property type="match status" value="1"/>
</dbReference>
<dbReference type="InterPro" id="IPR017455">
    <property type="entry name" value="Znf_FYVE-rel"/>
</dbReference>
<feature type="compositionally biased region" description="Polar residues" evidence="11">
    <location>
        <begin position="141"/>
        <end position="178"/>
    </location>
</feature>
<keyword evidence="4 10" id="KW-0547">Nucleotide-binding</keyword>
<reference evidence="14 15" key="1">
    <citation type="journal article" date="2018" name="MBio">
        <title>Comparative Genomics Reveals the Core Gene Toolbox for the Fungus-Insect Symbiosis.</title>
        <authorList>
            <person name="Wang Y."/>
            <person name="Stata M."/>
            <person name="Wang W."/>
            <person name="Stajich J.E."/>
            <person name="White M.M."/>
            <person name="Moncalvo J.M."/>
        </authorList>
    </citation>
    <scope>NUCLEOTIDE SEQUENCE [LARGE SCALE GENOMIC DNA]</scope>
    <source>
        <strain evidence="14 15">AUS-77-4</strain>
    </source>
</reference>
<dbReference type="PANTHER" id="PTHR45748">
    <property type="entry name" value="1-PHOSPHATIDYLINOSITOL 3-PHOSPHATE 5-KINASE-RELATED"/>
    <property type="match status" value="1"/>
</dbReference>
<evidence type="ECO:0000256" key="5">
    <source>
        <dbReference type="ARBA" id="ARBA00022771"/>
    </source>
</evidence>
<dbReference type="InterPro" id="IPR002423">
    <property type="entry name" value="Cpn60/GroEL/TCP-1"/>
</dbReference>
<dbReference type="InterPro" id="IPR027484">
    <property type="entry name" value="PInositol-4-P-5-kinase_N"/>
</dbReference>
<feature type="compositionally biased region" description="Polar residues" evidence="11">
    <location>
        <begin position="1925"/>
        <end position="1942"/>
    </location>
</feature>
<feature type="region of interest" description="Disordered" evidence="11">
    <location>
        <begin position="2672"/>
        <end position="2696"/>
    </location>
</feature>
<dbReference type="PANTHER" id="PTHR45748:SF7">
    <property type="entry name" value="1-PHOSPHATIDYLINOSITOL 3-PHOSPHATE 5-KINASE-RELATED"/>
    <property type="match status" value="1"/>
</dbReference>
<accession>A0A2T9YIB6</accession>
<dbReference type="SMART" id="SM00064">
    <property type="entry name" value="FYVE"/>
    <property type="match status" value="1"/>
</dbReference>
<feature type="compositionally biased region" description="Polar residues" evidence="11">
    <location>
        <begin position="2499"/>
        <end position="2512"/>
    </location>
</feature>
<dbReference type="InterPro" id="IPR044769">
    <property type="entry name" value="PIKfyve_PIPKc"/>
</dbReference>
<dbReference type="Pfam" id="PF00118">
    <property type="entry name" value="Cpn60_TCP1"/>
    <property type="match status" value="1"/>
</dbReference>
<feature type="compositionally biased region" description="Polar residues" evidence="11">
    <location>
        <begin position="1949"/>
        <end position="1968"/>
    </location>
</feature>
<protein>
    <recommendedName>
        <fullName evidence="1">1-phosphatidylinositol-3-phosphate 5-kinase</fullName>
        <ecNumber evidence="1">2.7.1.150</ecNumber>
    </recommendedName>
</protein>
<dbReference type="CDD" id="cd17300">
    <property type="entry name" value="PIPKc_PIKfyve"/>
    <property type="match status" value="1"/>
</dbReference>
<dbReference type="Pfam" id="PF01363">
    <property type="entry name" value="FYVE"/>
    <property type="match status" value="1"/>
</dbReference>
<feature type="compositionally biased region" description="Basic residues" evidence="11">
    <location>
        <begin position="2575"/>
        <end position="2586"/>
    </location>
</feature>
<feature type="compositionally biased region" description="Polar residues" evidence="11">
    <location>
        <begin position="1444"/>
        <end position="1460"/>
    </location>
</feature>
<dbReference type="FunFam" id="3.50.7.10:FF:000007">
    <property type="entry name" value="1-phosphatidylinositol 3-phosphate 5-kinase isoform X1"/>
    <property type="match status" value="1"/>
</dbReference>
<keyword evidence="8 10" id="KW-0067">ATP-binding</keyword>
<keyword evidence="3" id="KW-0479">Metal-binding</keyword>
<dbReference type="InterPro" id="IPR002498">
    <property type="entry name" value="PInositol-4-P-4/5-kinase_core"/>
</dbReference>
<keyword evidence="6 10" id="KW-0418">Kinase</keyword>
<dbReference type="Gene3D" id="3.30.40.10">
    <property type="entry name" value="Zinc/RING finger domain, C3HC4 (zinc finger)"/>
    <property type="match status" value="1"/>
</dbReference>
<dbReference type="Gene3D" id="3.50.7.10">
    <property type="entry name" value="GroEL"/>
    <property type="match status" value="1"/>
</dbReference>
<dbReference type="GO" id="GO:0000285">
    <property type="term" value="F:1-phosphatidylinositol-3-phosphate 5-kinase activity"/>
    <property type="evidence" value="ECO:0007669"/>
    <property type="project" value="UniProtKB-EC"/>
</dbReference>
<feature type="region of interest" description="Disordered" evidence="11">
    <location>
        <begin position="1634"/>
        <end position="1653"/>
    </location>
</feature>
<gene>
    <name evidence="14" type="ORF">BB559_003853</name>
</gene>
<evidence type="ECO:0000256" key="7">
    <source>
        <dbReference type="ARBA" id="ARBA00022833"/>
    </source>
</evidence>
<dbReference type="Gene3D" id="3.30.810.10">
    <property type="entry name" value="2-Layer Sandwich"/>
    <property type="match status" value="1"/>
</dbReference>
<dbReference type="EC" id="2.7.1.150" evidence="1"/>
<keyword evidence="5 9" id="KW-0863">Zinc-finger</keyword>
<dbReference type="SUPFAM" id="SSF57903">
    <property type="entry name" value="FYVE/PHD zinc finger"/>
    <property type="match status" value="1"/>
</dbReference>
<evidence type="ECO:0000259" key="13">
    <source>
        <dbReference type="PROSITE" id="PS51455"/>
    </source>
</evidence>
<feature type="domain" description="PIPK" evidence="13">
    <location>
        <begin position="2870"/>
        <end position="3199"/>
    </location>
</feature>
<proteinExistence type="predicted"/>
<feature type="compositionally biased region" description="Basic and acidic residues" evidence="11">
    <location>
        <begin position="8"/>
        <end position="18"/>
    </location>
</feature>
<dbReference type="InterPro" id="IPR011011">
    <property type="entry name" value="Znf_FYVE_PHD"/>
</dbReference>
<feature type="compositionally biased region" description="Basic and acidic residues" evidence="11">
    <location>
        <begin position="1461"/>
        <end position="1471"/>
    </location>
</feature>